<gene>
    <name evidence="1" type="ORF">JF625_26565</name>
</gene>
<dbReference type="InterPro" id="IPR011681">
    <property type="entry name" value="GcrA"/>
</dbReference>
<dbReference type="Gene3D" id="1.10.10.60">
    <property type="entry name" value="Homeodomain-like"/>
    <property type="match status" value="1"/>
</dbReference>
<dbReference type="Proteomes" id="UP000700706">
    <property type="component" value="Unassembled WGS sequence"/>
</dbReference>
<dbReference type="EMBL" id="JAEKLZ010000443">
    <property type="protein sequence ID" value="MBW8728697.1"/>
    <property type="molecule type" value="Genomic_DNA"/>
</dbReference>
<evidence type="ECO:0000313" key="2">
    <source>
        <dbReference type="Proteomes" id="UP000700706"/>
    </source>
</evidence>
<name>A0A952FP46_9PROT</name>
<proteinExistence type="predicted"/>
<reference evidence="1" key="1">
    <citation type="submission" date="2020-06" db="EMBL/GenBank/DDBJ databases">
        <title>Stable isotope informed genome-resolved metagenomics uncovers potential trophic interactions in rhizosphere soil.</title>
        <authorList>
            <person name="Starr E.P."/>
            <person name="Shi S."/>
            <person name="Blazewicz S.J."/>
            <person name="Koch B.J."/>
            <person name="Probst A.J."/>
            <person name="Hungate B.A."/>
            <person name="Pett-Ridge J."/>
            <person name="Firestone M.K."/>
            <person name="Banfield J.F."/>
        </authorList>
    </citation>
    <scope>NUCLEOTIDE SEQUENCE</scope>
    <source>
        <strain evidence="1">YM_69_17</strain>
    </source>
</reference>
<evidence type="ECO:0000313" key="1">
    <source>
        <dbReference type="EMBL" id="MBW8728697.1"/>
    </source>
</evidence>
<accession>A0A952FP46</accession>
<protein>
    <submittedName>
        <fullName evidence="1">Global cell cycle regulator GcrA-like protein</fullName>
    </submittedName>
</protein>
<dbReference type="AlphaFoldDB" id="A0A952FP46"/>
<dbReference type="Pfam" id="PF07750">
    <property type="entry name" value="GcrA"/>
    <property type="match status" value="1"/>
</dbReference>
<sequence>MSWTEERVAQLRQLWGNGKSASEIAEILGGVSRNAVIGKAHRLELSGRPSPIKRKEDEEEEEVAVATPVAAETQPAAAVEKVAAKPVPERKSGGATILNLTERMCKWPIGDPRDKDFHFCGKASHANFPYCIEHAQIAYQPPGKRRDEERGLILRA</sequence>
<comment type="caution">
    <text evidence="1">The sequence shown here is derived from an EMBL/GenBank/DDBJ whole genome shotgun (WGS) entry which is preliminary data.</text>
</comment>
<organism evidence="1 2">
    <name type="scientific">Inquilinus limosus</name>
    <dbReference type="NCBI Taxonomy" id="171674"/>
    <lineage>
        <taxon>Bacteria</taxon>
        <taxon>Pseudomonadati</taxon>
        <taxon>Pseudomonadota</taxon>
        <taxon>Alphaproteobacteria</taxon>
        <taxon>Rhodospirillales</taxon>
        <taxon>Rhodospirillaceae</taxon>
        <taxon>Inquilinus</taxon>
    </lineage>
</organism>